<evidence type="ECO:0000256" key="1">
    <source>
        <dbReference type="SAM" id="Phobius"/>
    </source>
</evidence>
<reference evidence="2 3" key="1">
    <citation type="submission" date="2018-06" db="EMBL/GenBank/DDBJ databases">
        <title>Comparative genomics reveals the genomic features of Rhizophagus irregularis, R. cerebriforme, R. diaphanum and Gigaspora rosea, and their symbiotic lifestyle signature.</title>
        <authorList>
            <person name="Morin E."/>
            <person name="San Clemente H."/>
            <person name="Chen E.C.H."/>
            <person name="De La Providencia I."/>
            <person name="Hainaut M."/>
            <person name="Kuo A."/>
            <person name="Kohler A."/>
            <person name="Murat C."/>
            <person name="Tang N."/>
            <person name="Roy S."/>
            <person name="Loubradou J."/>
            <person name="Henrissat B."/>
            <person name="Grigoriev I.V."/>
            <person name="Corradi N."/>
            <person name="Roux C."/>
            <person name="Martin F.M."/>
        </authorList>
    </citation>
    <scope>NUCLEOTIDE SEQUENCE [LARGE SCALE GENOMIC DNA]</scope>
    <source>
        <strain evidence="2 3">DAOM 194757</strain>
    </source>
</reference>
<evidence type="ECO:0000313" key="2">
    <source>
        <dbReference type="EMBL" id="RIB04233.1"/>
    </source>
</evidence>
<dbReference type="OrthoDB" id="10251809at2759"/>
<dbReference type="EMBL" id="QKWP01002223">
    <property type="protein sequence ID" value="RIB04233.1"/>
    <property type="molecule type" value="Genomic_DNA"/>
</dbReference>
<keyword evidence="1" id="KW-0472">Membrane</keyword>
<organism evidence="2 3">
    <name type="scientific">Gigaspora rosea</name>
    <dbReference type="NCBI Taxonomy" id="44941"/>
    <lineage>
        <taxon>Eukaryota</taxon>
        <taxon>Fungi</taxon>
        <taxon>Fungi incertae sedis</taxon>
        <taxon>Mucoromycota</taxon>
        <taxon>Glomeromycotina</taxon>
        <taxon>Glomeromycetes</taxon>
        <taxon>Diversisporales</taxon>
        <taxon>Gigasporaceae</taxon>
        <taxon>Gigaspora</taxon>
    </lineage>
</organism>
<comment type="caution">
    <text evidence="2">The sequence shown here is derived from an EMBL/GenBank/DDBJ whole genome shotgun (WGS) entry which is preliminary data.</text>
</comment>
<name>A0A397UAA8_9GLOM</name>
<dbReference type="InterPro" id="IPR011043">
    <property type="entry name" value="Gal_Oxase/kelch_b-propeller"/>
</dbReference>
<proteinExistence type="predicted"/>
<keyword evidence="3" id="KW-1185">Reference proteome</keyword>
<dbReference type="AlphaFoldDB" id="A0A397UAA8"/>
<dbReference type="Proteomes" id="UP000266673">
    <property type="component" value="Unassembled WGS sequence"/>
</dbReference>
<evidence type="ECO:0000313" key="3">
    <source>
        <dbReference type="Proteomes" id="UP000266673"/>
    </source>
</evidence>
<accession>A0A397UAA8</accession>
<keyword evidence="1" id="KW-1133">Transmembrane helix</keyword>
<dbReference type="InterPro" id="IPR015915">
    <property type="entry name" value="Kelch-typ_b-propeller"/>
</dbReference>
<gene>
    <name evidence="2" type="ORF">C2G38_2222916</name>
</gene>
<protein>
    <submittedName>
        <fullName evidence="2">Uncharacterized protein</fullName>
    </submittedName>
</protein>
<feature type="transmembrane region" description="Helical" evidence="1">
    <location>
        <begin position="6"/>
        <end position="24"/>
    </location>
</feature>
<dbReference type="Gene3D" id="2.120.10.80">
    <property type="entry name" value="Kelch-type beta propeller"/>
    <property type="match status" value="1"/>
</dbReference>
<sequence>MSYFNLHIFAFLLNFIFTFAAEFVPPGRIGHKSVLVDKKLYIYSGDNQEAVNLDNFYLDVSQNFTTTAALQCNILEFLKNVLPRGGNNNDLIFIFGESREYINDGNTFTARLDTNDGGDLCAKFNNESIAVIAGSKKMFYPANDIWIFDSLKSTWSKRFAPDTPQDITSYSAIILPDQAILYTGESSDAMSLNSPFYSLIVGADAENGLC</sequence>
<keyword evidence="1" id="KW-0812">Transmembrane</keyword>
<dbReference type="SUPFAM" id="SSF50965">
    <property type="entry name" value="Galactose oxidase, central domain"/>
    <property type="match status" value="1"/>
</dbReference>